<dbReference type="Gene3D" id="3.30.930.10">
    <property type="entry name" value="Bira Bifunctional Protein, Domain 2"/>
    <property type="match status" value="1"/>
</dbReference>
<evidence type="ECO:0000256" key="6">
    <source>
        <dbReference type="ARBA" id="ARBA00022840"/>
    </source>
</evidence>
<dbReference type="PANTHER" id="PTHR42918">
    <property type="entry name" value="LYSYL-TRNA SYNTHETASE"/>
    <property type="match status" value="1"/>
</dbReference>
<dbReference type="GO" id="GO:0000049">
    <property type="term" value="F:tRNA binding"/>
    <property type="evidence" value="ECO:0007669"/>
    <property type="project" value="TreeGrafter"/>
</dbReference>
<dbReference type="InterPro" id="IPR045864">
    <property type="entry name" value="aa-tRNA-synth_II/BPL/LPL"/>
</dbReference>
<accession>A0A455TAG8</accession>
<keyword evidence="5 10" id="KW-0547">Nucleotide-binding</keyword>
<comment type="cofactor">
    <cofactor evidence="10 11">
        <name>Mg(2+)</name>
        <dbReference type="ChEBI" id="CHEBI:18420"/>
    </cofactor>
    <text evidence="10 11">Binds 3 Mg(2+) ions per subunit.</text>
</comment>
<keyword evidence="7 10" id="KW-0648">Protein biosynthesis</keyword>
<evidence type="ECO:0000256" key="7">
    <source>
        <dbReference type="ARBA" id="ARBA00022917"/>
    </source>
</evidence>
<protein>
    <recommendedName>
        <fullName evidence="10">Lysine--tRNA ligase</fullName>
        <ecNumber evidence="10">6.1.1.6</ecNumber>
    </recommendedName>
    <alternativeName>
        <fullName evidence="10">Lysyl-tRNA synthetase</fullName>
        <shortName evidence="10">LysRS</shortName>
    </alternativeName>
</protein>
<dbReference type="Gene3D" id="2.40.50.140">
    <property type="entry name" value="Nucleic acid-binding proteins"/>
    <property type="match status" value="1"/>
</dbReference>
<evidence type="ECO:0000256" key="10">
    <source>
        <dbReference type="HAMAP-Rule" id="MF_00252"/>
    </source>
</evidence>
<feature type="binding site" evidence="10">
    <location>
        <position position="415"/>
    </location>
    <ligand>
        <name>Mg(2+)</name>
        <dbReference type="ChEBI" id="CHEBI:18420"/>
        <label>1</label>
    </ligand>
</feature>
<dbReference type="NCBIfam" id="TIGR00499">
    <property type="entry name" value="lysS_bact"/>
    <property type="match status" value="1"/>
</dbReference>
<evidence type="ECO:0000256" key="2">
    <source>
        <dbReference type="ARBA" id="ARBA00022490"/>
    </source>
</evidence>
<evidence type="ECO:0000256" key="4">
    <source>
        <dbReference type="ARBA" id="ARBA00022723"/>
    </source>
</evidence>
<organism evidence="13 14">
    <name type="scientific">Buchnera aphidicola</name>
    <name type="common">Nipponaphis monzeni</name>
    <dbReference type="NCBI Taxonomy" id="2495405"/>
    <lineage>
        <taxon>Bacteria</taxon>
        <taxon>Pseudomonadati</taxon>
        <taxon>Pseudomonadota</taxon>
        <taxon>Gammaproteobacteria</taxon>
        <taxon>Enterobacterales</taxon>
        <taxon>Erwiniaceae</taxon>
        <taxon>Buchnera</taxon>
    </lineage>
</organism>
<dbReference type="PRINTS" id="PR00982">
    <property type="entry name" value="TRNASYNTHLYS"/>
</dbReference>
<dbReference type="GO" id="GO:0005524">
    <property type="term" value="F:ATP binding"/>
    <property type="evidence" value="ECO:0007669"/>
    <property type="project" value="UniProtKB-UniRule"/>
</dbReference>
<sequence>MLRKESSLHTIKNSLNNEIQIRQKKLINIKKKGFNYPNNFKTNCNSQDILTKYTKLTNEVLIKLKTEIKIAGRMITRRIMGKASFATLQDMYGTIQLYITIKKCTQNFYKNEFKKWDLGDIIGVIGTLFKTKTGELSIYCTKIQLLTKSLRPLPDKYHGLLNQETRYRRRYLDLISNTKLFQIFKTRSNIITIIRNFLIQKKFFEVETPMMHNIPGGANAKPFETYHNALNTKLYLRIAPELYLKQLIIGGFERIFEINRCFRNEGTSLYHNPEFTMMEIYMAYSNYKDMMFIIEDLFKNISQIINKSHCIKYANNIFNIHKKFHRLTMKESIIKYNSYLSLNDLNNLEKIKNICHFLKIEVEKEWNIGQIQTKIFEKTTEKKIIQPTFITKYPVEVSPLAKSNNEYPHLTDRFELFINGLEIANGFSELNDSEEQKKRFLKQQTQQKTNMQQNLSYDQEYITALEYGLPPTAGLGIGIDRLVMLFTNSKSIRDVILFPTLKPNLQKK</sequence>
<gene>
    <name evidence="10 13" type="primary">lysS</name>
    <name evidence="13" type="ORF">BUCNMO_330</name>
</gene>
<dbReference type="NCBIfam" id="NF001756">
    <property type="entry name" value="PRK00484.1"/>
    <property type="match status" value="1"/>
</dbReference>
<dbReference type="EC" id="6.1.1.6" evidence="10"/>
<evidence type="ECO:0000313" key="13">
    <source>
        <dbReference type="EMBL" id="BBI01334.1"/>
    </source>
</evidence>
<dbReference type="Proteomes" id="UP000317544">
    <property type="component" value="Chromosome"/>
</dbReference>
<comment type="similarity">
    <text evidence="1 10">Belongs to the class-II aminoacyl-tRNA synthetase family.</text>
</comment>
<dbReference type="FunFam" id="2.40.50.140:FF:000024">
    <property type="entry name" value="Lysine--tRNA ligase"/>
    <property type="match status" value="1"/>
</dbReference>
<feature type="domain" description="Aminoacyl-transfer RNA synthetases class-II family profile" evidence="12">
    <location>
        <begin position="184"/>
        <end position="503"/>
    </location>
</feature>
<feature type="binding site" evidence="10">
    <location>
        <position position="422"/>
    </location>
    <ligand>
        <name>Mg(2+)</name>
        <dbReference type="ChEBI" id="CHEBI:18420"/>
        <label>2</label>
    </ligand>
</feature>
<dbReference type="CDD" id="cd00775">
    <property type="entry name" value="LysRS_core"/>
    <property type="match status" value="1"/>
</dbReference>
<dbReference type="EMBL" id="AP019379">
    <property type="protein sequence ID" value="BBI01334.1"/>
    <property type="molecule type" value="Genomic_DNA"/>
</dbReference>
<feature type="binding site" evidence="10">
    <location>
        <position position="422"/>
    </location>
    <ligand>
        <name>Mg(2+)</name>
        <dbReference type="ChEBI" id="CHEBI:18420"/>
        <label>1</label>
    </ligand>
</feature>
<reference evidence="13 14" key="1">
    <citation type="journal article" date="2019" name="Proc. Natl. Acad. Sci. U.S.A.">
        <title>Exaggeration and cooption of innate immunity for social defense.</title>
        <authorList>
            <person name="Kutsukake M."/>
            <person name="Moriyama M."/>
            <person name="Shigenobu S."/>
            <person name="Meng X.-Y."/>
            <person name="Nikoh N."/>
            <person name="Noda C."/>
            <person name="Kobayashi S."/>
            <person name="Fukatsu T."/>
        </authorList>
    </citation>
    <scope>NUCLEOTIDE SEQUENCE [LARGE SCALE GENOMIC DNA]</scope>
    <source>
        <strain evidence="13 14">Nmo</strain>
    </source>
</reference>
<evidence type="ECO:0000259" key="12">
    <source>
        <dbReference type="PROSITE" id="PS50862"/>
    </source>
</evidence>
<evidence type="ECO:0000256" key="9">
    <source>
        <dbReference type="ARBA" id="ARBA00048573"/>
    </source>
</evidence>
<dbReference type="SUPFAM" id="SSF50249">
    <property type="entry name" value="Nucleic acid-binding proteins"/>
    <property type="match status" value="1"/>
</dbReference>
<dbReference type="HAMAP" id="MF_00252">
    <property type="entry name" value="Lys_tRNA_synth_class2"/>
    <property type="match status" value="1"/>
</dbReference>
<keyword evidence="3 10" id="KW-0436">Ligase</keyword>
<evidence type="ECO:0000256" key="5">
    <source>
        <dbReference type="ARBA" id="ARBA00022741"/>
    </source>
</evidence>
<dbReference type="SUPFAM" id="SSF55681">
    <property type="entry name" value="Class II aaRS and biotin synthetases"/>
    <property type="match status" value="1"/>
</dbReference>
<evidence type="ECO:0000256" key="11">
    <source>
        <dbReference type="RuleBase" id="RU000336"/>
    </source>
</evidence>
<proteinExistence type="inferred from homology"/>
<dbReference type="InterPro" id="IPR012340">
    <property type="entry name" value="NA-bd_OB-fold"/>
</dbReference>
<keyword evidence="6 10" id="KW-0067">ATP-binding</keyword>
<dbReference type="Pfam" id="PF00152">
    <property type="entry name" value="tRNA-synt_2"/>
    <property type="match status" value="1"/>
</dbReference>
<dbReference type="GO" id="GO:0006430">
    <property type="term" value="P:lysyl-tRNA aminoacylation"/>
    <property type="evidence" value="ECO:0007669"/>
    <property type="project" value="UniProtKB-UniRule"/>
</dbReference>
<dbReference type="GO" id="GO:0005829">
    <property type="term" value="C:cytosol"/>
    <property type="evidence" value="ECO:0007669"/>
    <property type="project" value="TreeGrafter"/>
</dbReference>
<comment type="subcellular location">
    <subcellularLocation>
        <location evidence="10">Cytoplasm</location>
    </subcellularLocation>
</comment>
<name>A0A455TAG8_9GAMM</name>
<dbReference type="GO" id="GO:0004824">
    <property type="term" value="F:lysine-tRNA ligase activity"/>
    <property type="evidence" value="ECO:0007669"/>
    <property type="project" value="UniProtKB-UniRule"/>
</dbReference>
<dbReference type="InterPro" id="IPR044136">
    <property type="entry name" value="Lys-tRNA-ligase_II_N"/>
</dbReference>
<keyword evidence="10 11" id="KW-0460">Magnesium</keyword>
<evidence type="ECO:0000313" key="14">
    <source>
        <dbReference type="Proteomes" id="UP000317544"/>
    </source>
</evidence>
<dbReference type="CDD" id="cd04322">
    <property type="entry name" value="LysRS_N"/>
    <property type="match status" value="1"/>
</dbReference>
<dbReference type="InterPro" id="IPR006195">
    <property type="entry name" value="aa-tRNA-synth_II"/>
</dbReference>
<keyword evidence="14" id="KW-1185">Reference proteome</keyword>
<evidence type="ECO:0000256" key="1">
    <source>
        <dbReference type="ARBA" id="ARBA00008226"/>
    </source>
</evidence>
<comment type="catalytic activity">
    <reaction evidence="9 10 11">
        <text>tRNA(Lys) + L-lysine + ATP = L-lysyl-tRNA(Lys) + AMP + diphosphate</text>
        <dbReference type="Rhea" id="RHEA:20792"/>
        <dbReference type="Rhea" id="RHEA-COMP:9696"/>
        <dbReference type="Rhea" id="RHEA-COMP:9697"/>
        <dbReference type="ChEBI" id="CHEBI:30616"/>
        <dbReference type="ChEBI" id="CHEBI:32551"/>
        <dbReference type="ChEBI" id="CHEBI:33019"/>
        <dbReference type="ChEBI" id="CHEBI:78442"/>
        <dbReference type="ChEBI" id="CHEBI:78529"/>
        <dbReference type="ChEBI" id="CHEBI:456215"/>
        <dbReference type="EC" id="6.1.1.6"/>
    </reaction>
</comment>
<evidence type="ECO:0000256" key="3">
    <source>
        <dbReference type="ARBA" id="ARBA00022598"/>
    </source>
</evidence>
<keyword evidence="2 10" id="KW-0963">Cytoplasm</keyword>
<dbReference type="InterPro" id="IPR004365">
    <property type="entry name" value="NA-bd_OB_tRNA"/>
</dbReference>
<comment type="subunit">
    <text evidence="10">Homodimer.</text>
</comment>
<dbReference type="InterPro" id="IPR018149">
    <property type="entry name" value="Lys-tRNA-synth_II_C"/>
</dbReference>
<dbReference type="Pfam" id="PF01336">
    <property type="entry name" value="tRNA_anti-codon"/>
    <property type="match status" value="1"/>
</dbReference>
<dbReference type="PROSITE" id="PS50862">
    <property type="entry name" value="AA_TRNA_LIGASE_II"/>
    <property type="match status" value="1"/>
</dbReference>
<dbReference type="InterPro" id="IPR002313">
    <property type="entry name" value="Lys-tRNA-ligase_II"/>
</dbReference>
<dbReference type="RefSeq" id="WP_158345040.1">
    <property type="nucleotide sequence ID" value="NZ_AP019379.1"/>
</dbReference>
<dbReference type="InterPro" id="IPR004364">
    <property type="entry name" value="Aa-tRNA-synt_II"/>
</dbReference>
<keyword evidence="8 10" id="KW-0030">Aminoacyl-tRNA synthetase</keyword>
<keyword evidence="4 10" id="KW-0479">Metal-binding</keyword>
<dbReference type="AlphaFoldDB" id="A0A455TAG8"/>
<dbReference type="PANTHER" id="PTHR42918:SF15">
    <property type="entry name" value="LYSINE--TRNA LIGASE, CHLOROPLASTIC_MITOCHONDRIAL"/>
    <property type="match status" value="1"/>
</dbReference>
<dbReference type="OrthoDB" id="9762036at2"/>
<dbReference type="GO" id="GO:0000287">
    <property type="term" value="F:magnesium ion binding"/>
    <property type="evidence" value="ECO:0007669"/>
    <property type="project" value="UniProtKB-UniRule"/>
</dbReference>
<evidence type="ECO:0000256" key="8">
    <source>
        <dbReference type="ARBA" id="ARBA00023146"/>
    </source>
</evidence>